<dbReference type="Gene3D" id="2.120.10.30">
    <property type="entry name" value="TolB, C-terminal domain"/>
    <property type="match status" value="1"/>
</dbReference>
<dbReference type="InterPro" id="IPR011042">
    <property type="entry name" value="6-blade_b-propeller_TolB-like"/>
</dbReference>
<dbReference type="FunFam" id="2.120.10.30:FF:000046">
    <property type="entry name" value="Blast:Protein yellow"/>
    <property type="match status" value="1"/>
</dbReference>
<evidence type="ECO:0000313" key="10">
    <source>
        <dbReference type="RefSeq" id="XP_034100674.2"/>
    </source>
</evidence>
<accession>A0A6P8WAN5</accession>
<keyword evidence="9" id="KW-1185">Reference proteome</keyword>
<comment type="function">
    <text evidence="1">Controls the pigmentation pattern of the adult cuticle and larval mouth parts.</text>
</comment>
<dbReference type="CTD" id="30980"/>
<dbReference type="PANTHER" id="PTHR10009">
    <property type="entry name" value="PROTEIN YELLOW-RELATED"/>
    <property type="match status" value="1"/>
</dbReference>
<keyword evidence="6 8" id="KW-0732">Signal</keyword>
<keyword evidence="7" id="KW-0325">Glycoprotein</keyword>
<gene>
    <name evidence="10" type="primary">LOC117565583</name>
</gene>
<comment type="subcellular location">
    <subcellularLocation>
        <location evidence="2">Secreted</location>
    </subcellularLocation>
</comment>
<keyword evidence="5" id="KW-0964">Secreted</keyword>
<evidence type="ECO:0000256" key="5">
    <source>
        <dbReference type="ARBA" id="ARBA00022525"/>
    </source>
</evidence>
<dbReference type="Pfam" id="PF03022">
    <property type="entry name" value="MRJP"/>
    <property type="match status" value="1"/>
</dbReference>
<evidence type="ECO:0000256" key="7">
    <source>
        <dbReference type="ARBA" id="ARBA00023180"/>
    </source>
</evidence>
<evidence type="ECO:0000256" key="1">
    <source>
        <dbReference type="ARBA" id="ARBA00002855"/>
    </source>
</evidence>
<feature type="chain" id="PRO_5039058332" description="Protein yellow" evidence="8">
    <location>
        <begin position="23"/>
        <end position="546"/>
    </location>
</feature>
<proteinExistence type="inferred from homology"/>
<protein>
    <recommendedName>
        <fullName evidence="4">Protein yellow</fullName>
    </recommendedName>
</protein>
<dbReference type="RefSeq" id="XP_034100674.2">
    <property type="nucleotide sequence ID" value="XM_034244783.2"/>
</dbReference>
<comment type="similarity">
    <text evidence="3">Belongs to the major royal jelly protein family.</text>
</comment>
<dbReference type="GO" id="GO:0005576">
    <property type="term" value="C:extracellular region"/>
    <property type="evidence" value="ECO:0007669"/>
    <property type="project" value="UniProtKB-SubCell"/>
</dbReference>
<reference evidence="10" key="1">
    <citation type="submission" date="2025-08" db="UniProtKB">
        <authorList>
            <consortium name="RefSeq"/>
        </authorList>
    </citation>
    <scope>IDENTIFICATION</scope>
    <source>
        <strain evidence="10">15112-1751.03</strain>
        <tissue evidence="10">Whole Adult</tissue>
    </source>
</reference>
<evidence type="ECO:0000256" key="4">
    <source>
        <dbReference type="ARBA" id="ARBA00014360"/>
    </source>
</evidence>
<sequence length="546" mass="60967">MYAQAIKNILLLLLLGVSLTQAAYKLQERYSWNQLDFAFPSERLKEQAIATGDYIPQNALPVGVEHFGNRLFVTVPRWRDGIPATLTYINMDHSLTGSPELIPYPDWRSNTAGDCANSITTAYRIKVDECGRLWVLDTGTVGIGNTTTNPCPYAVNVFDLTTNTRIRRYELRSDDTNPNTFIANIAVDIGKSCDDAFAYFSDELGYGLIAYSWEQNKSWRFSAHSYFFPDPLRGDYNIAGLNFQWGEEGIFGIALSPIRSDGYRTLYFSPLASHRQFAVSTRILRDESRTEDSYHEFIALDERGSNAHTTARVMSDDGVELFNLIDQNAIGCWHSSMPYTPQFHGIVDRDDVGLVFPADVKIDEHKNVWVLSDRMPVFLLSDLDYSDVNFRIYTAPLGALIENTVCDLRNNAYGPSNAVSLPKQQPPAVVTPIYKPYRPPQKPQLSTSWTPSSPPPRTYLPAVSAAGVGVGVGQSPVSSVSVSTSANGGLDVPKAYVFNQHNGINYETSGPHLFPTHQPQAPQQREALKSYVNARQSGWWHHHHQG</sequence>
<evidence type="ECO:0000313" key="9">
    <source>
        <dbReference type="Proteomes" id="UP000515160"/>
    </source>
</evidence>
<evidence type="ECO:0000256" key="2">
    <source>
        <dbReference type="ARBA" id="ARBA00004613"/>
    </source>
</evidence>
<organism evidence="9 10">
    <name type="scientific">Drosophila albomicans</name>
    <name type="common">Fruit fly</name>
    <dbReference type="NCBI Taxonomy" id="7291"/>
    <lineage>
        <taxon>Eukaryota</taxon>
        <taxon>Metazoa</taxon>
        <taxon>Ecdysozoa</taxon>
        <taxon>Arthropoda</taxon>
        <taxon>Hexapoda</taxon>
        <taxon>Insecta</taxon>
        <taxon>Pterygota</taxon>
        <taxon>Neoptera</taxon>
        <taxon>Endopterygota</taxon>
        <taxon>Diptera</taxon>
        <taxon>Brachycera</taxon>
        <taxon>Muscomorpha</taxon>
        <taxon>Ephydroidea</taxon>
        <taxon>Drosophilidae</taxon>
        <taxon>Drosophila</taxon>
    </lineage>
</organism>
<dbReference type="InterPro" id="IPR017996">
    <property type="entry name" value="MRJP/yellow-related"/>
</dbReference>
<dbReference type="AlphaFoldDB" id="A0A6P8WAN5"/>
<dbReference type="OrthoDB" id="7776143at2759"/>
<feature type="signal peptide" evidence="8">
    <location>
        <begin position="1"/>
        <end position="22"/>
    </location>
</feature>
<dbReference type="PANTHER" id="PTHR10009:SF14">
    <property type="entry name" value="PROTEIN YELLOW"/>
    <property type="match status" value="1"/>
</dbReference>
<evidence type="ECO:0000256" key="6">
    <source>
        <dbReference type="ARBA" id="ARBA00022729"/>
    </source>
</evidence>
<dbReference type="GeneID" id="117565583"/>
<evidence type="ECO:0000256" key="8">
    <source>
        <dbReference type="SAM" id="SignalP"/>
    </source>
</evidence>
<dbReference type="Proteomes" id="UP000515160">
    <property type="component" value="Chromosome X"/>
</dbReference>
<name>A0A6P8WAN5_DROAB</name>
<dbReference type="PRINTS" id="PR01366">
    <property type="entry name" value="ROYALJELLY"/>
</dbReference>
<evidence type="ECO:0000256" key="3">
    <source>
        <dbReference type="ARBA" id="ARBA00009127"/>
    </source>
</evidence>